<keyword evidence="2" id="KW-1185">Reference proteome</keyword>
<protein>
    <recommendedName>
        <fullName evidence="3">Terminase small subunit</fullName>
    </recommendedName>
</protein>
<dbReference type="Proteomes" id="UP001211005">
    <property type="component" value="Chromosome"/>
</dbReference>
<reference evidence="1 2" key="1">
    <citation type="submission" date="2022-12" db="EMBL/GenBank/DDBJ databases">
        <title>Hymenobacter canadensis sp. nov. isolated from lake water of the Cambridge Bay, Canada.</title>
        <authorList>
            <person name="Kim W.H."/>
            <person name="Lee Y.M."/>
        </authorList>
    </citation>
    <scope>NUCLEOTIDE SEQUENCE [LARGE SCALE GENOMIC DNA]</scope>
    <source>
        <strain evidence="1 2">PAMC 29467</strain>
    </source>
</reference>
<name>A0ABY7LRW4_9BACT</name>
<dbReference type="Pfam" id="PF20901">
    <property type="entry name" value="Sf6_terminase"/>
    <property type="match status" value="1"/>
</dbReference>
<proteinExistence type="predicted"/>
<evidence type="ECO:0000313" key="1">
    <source>
        <dbReference type="EMBL" id="WBA43157.1"/>
    </source>
</evidence>
<dbReference type="RefSeq" id="WP_269561201.1">
    <property type="nucleotide sequence ID" value="NZ_CP114767.1"/>
</dbReference>
<evidence type="ECO:0000313" key="2">
    <source>
        <dbReference type="Proteomes" id="UP001211005"/>
    </source>
</evidence>
<dbReference type="InterPro" id="IPR048683">
    <property type="entry name" value="Sf6_terminase"/>
</dbReference>
<dbReference type="EMBL" id="CP114767">
    <property type="protein sequence ID" value="WBA43157.1"/>
    <property type="molecule type" value="Genomic_DNA"/>
</dbReference>
<dbReference type="Gene3D" id="1.10.10.60">
    <property type="entry name" value="Homeodomain-like"/>
    <property type="match status" value="1"/>
</dbReference>
<accession>A0ABY7LRW4</accession>
<sequence length="147" mass="17195">MRNRARKEPVYTAMVAEEICDLVADGVSIKKIGAMEGMPSRVSIARWMNKYPDFREKFLIAYEIQMLLVFDEMLDLVDEAEVDEMPKVKEQISYRKWLLKVSQPKKFGDKPEQEEVKPVEESKQNWDLLSLEERQQMLTLTYKAMGG</sequence>
<evidence type="ECO:0008006" key="3">
    <source>
        <dbReference type="Google" id="ProtNLM"/>
    </source>
</evidence>
<gene>
    <name evidence="1" type="ORF">O3303_06230</name>
</gene>
<organism evidence="1 2">
    <name type="scientific">Hymenobacter canadensis</name>
    <dbReference type="NCBI Taxonomy" id="2999067"/>
    <lineage>
        <taxon>Bacteria</taxon>
        <taxon>Pseudomonadati</taxon>
        <taxon>Bacteroidota</taxon>
        <taxon>Cytophagia</taxon>
        <taxon>Cytophagales</taxon>
        <taxon>Hymenobacteraceae</taxon>
        <taxon>Hymenobacter</taxon>
    </lineage>
</organism>